<dbReference type="EMBL" id="RPOK01000006">
    <property type="protein sequence ID" value="RPJ65071.1"/>
    <property type="molecule type" value="Genomic_DNA"/>
</dbReference>
<name>A0A3N5YJY1_9ALTE</name>
<dbReference type="OrthoDB" id="7062615at2"/>
<evidence type="ECO:0000256" key="1">
    <source>
        <dbReference type="SAM" id="Phobius"/>
    </source>
</evidence>
<dbReference type="InterPro" id="IPR019253">
    <property type="entry name" value="DUF2244_TM"/>
</dbReference>
<proteinExistence type="predicted"/>
<evidence type="ECO:0000313" key="3">
    <source>
        <dbReference type="Proteomes" id="UP000275281"/>
    </source>
</evidence>
<feature type="transmembrane region" description="Helical" evidence="1">
    <location>
        <begin position="28"/>
        <end position="46"/>
    </location>
</feature>
<dbReference type="AlphaFoldDB" id="A0A3N5YJY1"/>
<dbReference type="RefSeq" id="WP_124029199.1">
    <property type="nucleotide sequence ID" value="NZ_JBHRSN010000013.1"/>
</dbReference>
<gene>
    <name evidence="2" type="ORF">DRW07_17300</name>
</gene>
<protein>
    <submittedName>
        <fullName evidence="2">DUF2244 domain-containing protein</fullName>
    </submittedName>
</protein>
<keyword evidence="1" id="KW-1133">Transmembrane helix</keyword>
<dbReference type="Proteomes" id="UP000275281">
    <property type="component" value="Unassembled WGS sequence"/>
</dbReference>
<comment type="caution">
    <text evidence="2">The sequence shown here is derived from an EMBL/GenBank/DDBJ whole genome shotgun (WGS) entry which is preliminary data.</text>
</comment>
<keyword evidence="1" id="KW-0812">Transmembrane</keyword>
<feature type="transmembrane region" description="Helical" evidence="1">
    <location>
        <begin position="52"/>
        <end position="70"/>
    </location>
</feature>
<keyword evidence="1" id="KW-0472">Membrane</keyword>
<sequence length="167" mass="19377">MITCANTEQNCKLTLTPNRSATWFESKLMIFFMVAVVLTIAIGWLIVGVWMILPFAGLEVGLFALLMYLVSRHTYRIQEITLTENKILVANRMGSRFVISDLSRVGCFLQVVETERDWHLPLLYLVNDDKRISIGEFLNLKDRQALRNMLKQQGVPTCRTYWWKSDN</sequence>
<reference evidence="2 3" key="1">
    <citation type="submission" date="2018-11" db="EMBL/GenBank/DDBJ databases">
        <authorList>
            <person name="Ye M.-Q."/>
            <person name="Du Z.-J."/>
        </authorList>
    </citation>
    <scope>NUCLEOTIDE SEQUENCE [LARGE SCALE GENOMIC DNA]</scope>
    <source>
        <strain evidence="2 3">U0105</strain>
    </source>
</reference>
<keyword evidence="3" id="KW-1185">Reference proteome</keyword>
<evidence type="ECO:0000313" key="2">
    <source>
        <dbReference type="EMBL" id="RPJ65071.1"/>
    </source>
</evidence>
<organism evidence="2 3">
    <name type="scientific">Alteromonas sediminis</name>
    <dbReference type="NCBI Taxonomy" id="2259342"/>
    <lineage>
        <taxon>Bacteria</taxon>
        <taxon>Pseudomonadati</taxon>
        <taxon>Pseudomonadota</taxon>
        <taxon>Gammaproteobacteria</taxon>
        <taxon>Alteromonadales</taxon>
        <taxon>Alteromonadaceae</taxon>
        <taxon>Alteromonas/Salinimonas group</taxon>
        <taxon>Alteromonas</taxon>
    </lineage>
</organism>
<dbReference type="Pfam" id="PF10003">
    <property type="entry name" value="DUF2244"/>
    <property type="match status" value="1"/>
</dbReference>
<accession>A0A3N5YJY1</accession>